<dbReference type="GO" id="GO:0005275">
    <property type="term" value="F:amine transmembrane transporter activity"/>
    <property type="evidence" value="ECO:0007669"/>
    <property type="project" value="TreeGrafter"/>
</dbReference>
<dbReference type="InterPro" id="IPR000515">
    <property type="entry name" value="MetI-like"/>
</dbReference>
<accession>A0AAD1NXV1</accession>
<evidence type="ECO:0000256" key="3">
    <source>
        <dbReference type="ARBA" id="ARBA00022475"/>
    </source>
</evidence>
<feature type="domain" description="ABC transmembrane type-1" evidence="8">
    <location>
        <begin position="87"/>
        <end position="266"/>
    </location>
</feature>
<gene>
    <name evidence="9" type="ORF">TthAA11_05140</name>
</gene>
<evidence type="ECO:0000256" key="7">
    <source>
        <dbReference type="RuleBase" id="RU363032"/>
    </source>
</evidence>
<dbReference type="Proteomes" id="UP000825379">
    <property type="component" value="Chromosome"/>
</dbReference>
<comment type="similarity">
    <text evidence="7">Belongs to the binding-protein-dependent transport system permease family.</text>
</comment>
<evidence type="ECO:0000313" key="10">
    <source>
        <dbReference type="Proteomes" id="UP000825379"/>
    </source>
</evidence>
<dbReference type="InterPro" id="IPR035906">
    <property type="entry name" value="MetI-like_sf"/>
</dbReference>
<protein>
    <submittedName>
        <fullName evidence="9">ABC transporter permease</fullName>
    </submittedName>
</protein>
<dbReference type="GO" id="GO:0043190">
    <property type="term" value="C:ATP-binding cassette (ABC) transporter complex"/>
    <property type="evidence" value="ECO:0007669"/>
    <property type="project" value="TreeGrafter"/>
</dbReference>
<keyword evidence="3" id="KW-1003">Cell membrane</keyword>
<evidence type="ECO:0000313" key="9">
    <source>
        <dbReference type="EMBL" id="BCZ86332.1"/>
    </source>
</evidence>
<comment type="subcellular location">
    <subcellularLocation>
        <location evidence="7">Cell membrane</location>
        <topology evidence="7">Multi-pass membrane protein</topology>
    </subcellularLocation>
    <subcellularLocation>
        <location evidence="1">Membrane</location>
        <topology evidence="1">Multi-pass membrane protein</topology>
    </subcellularLocation>
</comment>
<dbReference type="PANTHER" id="PTHR47737:SF1">
    <property type="entry name" value="GLYCINE BETAINE_PROLINE BETAINE TRANSPORT SYSTEM PERMEASE PROTEIN PROW"/>
    <property type="match status" value="1"/>
</dbReference>
<feature type="transmembrane region" description="Helical" evidence="7">
    <location>
        <begin position="134"/>
        <end position="161"/>
    </location>
</feature>
<keyword evidence="4 7" id="KW-0812">Transmembrane</keyword>
<evidence type="ECO:0000256" key="6">
    <source>
        <dbReference type="ARBA" id="ARBA00023136"/>
    </source>
</evidence>
<dbReference type="GO" id="GO:0015226">
    <property type="term" value="F:carnitine transmembrane transporter activity"/>
    <property type="evidence" value="ECO:0007669"/>
    <property type="project" value="TreeGrafter"/>
</dbReference>
<dbReference type="PANTHER" id="PTHR47737">
    <property type="entry name" value="GLYCINE BETAINE/PROLINE BETAINE TRANSPORT SYSTEM PERMEASE PROTEIN PROW"/>
    <property type="match status" value="1"/>
</dbReference>
<keyword evidence="6 7" id="KW-0472">Membrane</keyword>
<keyword evidence="5 7" id="KW-1133">Transmembrane helix</keyword>
<dbReference type="AlphaFoldDB" id="A0AAD1NXV1"/>
<feature type="transmembrane region" description="Helical" evidence="7">
    <location>
        <begin position="65"/>
        <end position="84"/>
    </location>
</feature>
<dbReference type="Pfam" id="PF00528">
    <property type="entry name" value="BPD_transp_1"/>
    <property type="match status" value="1"/>
</dbReference>
<dbReference type="SUPFAM" id="SSF161098">
    <property type="entry name" value="MetI-like"/>
    <property type="match status" value="1"/>
</dbReference>
<evidence type="ECO:0000259" key="8">
    <source>
        <dbReference type="PROSITE" id="PS50928"/>
    </source>
</evidence>
<evidence type="ECO:0000256" key="1">
    <source>
        <dbReference type="ARBA" id="ARBA00004141"/>
    </source>
</evidence>
<keyword evidence="2 7" id="KW-0813">Transport</keyword>
<dbReference type="PROSITE" id="PS50928">
    <property type="entry name" value="ABC_TM1"/>
    <property type="match status" value="1"/>
</dbReference>
<dbReference type="RefSeq" id="WP_143584807.1">
    <property type="nucleotide sequence ID" value="NZ_AP019792.1"/>
</dbReference>
<name>A0AAD1NXV1_THETH</name>
<sequence length="281" mass="30745">MEIPLGEWVNVFITWLVRNYGDFFESLSNALLQFILAFEGFFRSLSWPWVAGVAALLGWLFTRRVFFALGMGFAVWLIEGLGLWDKGMQTLALVLASVVISVALGLPLGILMGRSDRFRGVMLPILDAMQTMPSFVYLIPALLLFGLGKVPALIATVIYAVPPMIRLTDLGLRLVSREVVEAAEAFGATSWQRLFKVELPLALPNLMAGVNQTTMMALAMVVIASMIGARGLGEEVLLGIQRLDVGRGAEAGVAIVALAIVMDRLTQAAGQRVMRRYREEA</sequence>
<evidence type="ECO:0000256" key="4">
    <source>
        <dbReference type="ARBA" id="ARBA00022692"/>
    </source>
</evidence>
<evidence type="ECO:0000256" key="5">
    <source>
        <dbReference type="ARBA" id="ARBA00022989"/>
    </source>
</evidence>
<dbReference type="GO" id="GO:0015871">
    <property type="term" value="P:choline transport"/>
    <property type="evidence" value="ECO:0007669"/>
    <property type="project" value="TreeGrafter"/>
</dbReference>
<dbReference type="Gene3D" id="1.10.3720.10">
    <property type="entry name" value="MetI-like"/>
    <property type="match status" value="1"/>
</dbReference>
<evidence type="ECO:0000256" key="2">
    <source>
        <dbReference type="ARBA" id="ARBA00022448"/>
    </source>
</evidence>
<dbReference type="FunFam" id="1.10.3720.10:FF:000001">
    <property type="entry name" value="Glycine betaine ABC transporter, permease"/>
    <property type="match status" value="1"/>
</dbReference>
<dbReference type="EMBL" id="AP024926">
    <property type="protein sequence ID" value="BCZ86332.1"/>
    <property type="molecule type" value="Genomic_DNA"/>
</dbReference>
<organism evidence="9 10">
    <name type="scientific">Thermus thermophilus</name>
    <dbReference type="NCBI Taxonomy" id="274"/>
    <lineage>
        <taxon>Bacteria</taxon>
        <taxon>Thermotogati</taxon>
        <taxon>Deinococcota</taxon>
        <taxon>Deinococci</taxon>
        <taxon>Thermales</taxon>
        <taxon>Thermaceae</taxon>
        <taxon>Thermus</taxon>
    </lineage>
</organism>
<reference evidence="9" key="1">
    <citation type="submission" date="2021-07" db="EMBL/GenBank/DDBJ databases">
        <title>Complete genome sequences of four Thermus thermophilus strains isolated from Arima Hot Spring in Japan.</title>
        <authorList>
            <person name="Tomariguchi N."/>
            <person name="Ueno Y."/>
            <person name="Miyazaki K."/>
        </authorList>
    </citation>
    <scope>NUCLEOTIDE SEQUENCE</scope>
    <source>
        <strain evidence="9">AA1-1</strain>
    </source>
</reference>
<proteinExistence type="inferred from homology"/>
<dbReference type="CDD" id="cd06261">
    <property type="entry name" value="TM_PBP2"/>
    <property type="match status" value="1"/>
</dbReference>
<feature type="transmembrane region" description="Helical" evidence="7">
    <location>
        <begin position="90"/>
        <end position="113"/>
    </location>
</feature>
<dbReference type="GO" id="GO:0031460">
    <property type="term" value="P:glycine betaine transport"/>
    <property type="evidence" value="ECO:0007669"/>
    <property type="project" value="TreeGrafter"/>
</dbReference>